<reference evidence="1" key="1">
    <citation type="submission" date="2022-09" db="EMBL/GenBank/DDBJ databases">
        <authorList>
            <person name="Li Z.-J."/>
        </authorList>
    </citation>
    <scope>NUCLEOTIDE SEQUENCE</scope>
    <source>
        <strain evidence="1">TGB10</strain>
    </source>
</reference>
<accession>A0ABY7LBL0</accession>
<proteinExistence type="predicted"/>
<sequence length="128" mass="14477">MLCTRCQTSEAIAHTRFDSYCENCSSDLALGLLSACRLSDTAIKALIASGWDMPVITLPHYSATDIAKEIDVSPQKVGRVANANQLKRQEFGEWRLDQAANSKKQIETFWYNDYGRKRLLQLFEVTTK</sequence>
<organism evidence="1 2">
    <name type="scientific">Salinivibrio proteolyticus</name>
    <dbReference type="NCBI Taxonomy" id="334715"/>
    <lineage>
        <taxon>Bacteria</taxon>
        <taxon>Pseudomonadati</taxon>
        <taxon>Pseudomonadota</taxon>
        <taxon>Gammaproteobacteria</taxon>
        <taxon>Vibrionales</taxon>
        <taxon>Vibrionaceae</taxon>
        <taxon>Salinivibrio</taxon>
    </lineage>
</organism>
<evidence type="ECO:0000313" key="2">
    <source>
        <dbReference type="Proteomes" id="UP001164676"/>
    </source>
</evidence>
<gene>
    <name evidence="1" type="ORF">N7E60_09115</name>
</gene>
<dbReference type="RefSeq" id="WP_269597259.1">
    <property type="nucleotide sequence ID" value="NZ_CP114584.1"/>
</dbReference>
<name>A0ABY7LBL0_9GAMM</name>
<keyword evidence="2" id="KW-1185">Reference proteome</keyword>
<protein>
    <submittedName>
        <fullName evidence="1">Uncharacterized protein</fullName>
    </submittedName>
</protein>
<evidence type="ECO:0000313" key="1">
    <source>
        <dbReference type="EMBL" id="WBA13889.1"/>
    </source>
</evidence>
<dbReference type="EMBL" id="CP114584">
    <property type="protein sequence ID" value="WBA13889.1"/>
    <property type="molecule type" value="Genomic_DNA"/>
</dbReference>
<dbReference type="Proteomes" id="UP001164676">
    <property type="component" value="Chromosome"/>
</dbReference>